<evidence type="ECO:0008006" key="3">
    <source>
        <dbReference type="Google" id="ProtNLM"/>
    </source>
</evidence>
<evidence type="ECO:0000313" key="1">
    <source>
        <dbReference type="EMBL" id="KAK7826219.1"/>
    </source>
</evidence>
<dbReference type="Proteomes" id="UP000237347">
    <property type="component" value="Unassembled WGS sequence"/>
</dbReference>
<sequence>MASTTPKPLKQLGELLQEHQEPFVLEDHLIERGYQKNSLNSKGTFGCCSHSNSTKFLKRSASCGLIKSRKGIPHCTKILRTVCKKFVSTKEDQSVKSCDSRNEECGVTEMGSDVQEIAESDRFSSASSNTVFNSCCESDREETSISLPKDRITFDEETSQALKIYNTGEKERVAHKVNRLQQVTDRTLRWRCMEDSQQLSPVSVLEEVPSHEVQQNARIRQEENLTACPKKILEDSLSSAPSRELLLHSAIEKSSCTGLQGLNESNPPSQFLKLKRVLQQTKKLLFDCVRDVVENHVRNERRQQHYKEFLGSEELGMLICERIKSWRKQVGDKKKKNYLLDLDFMDSVEEWSDIEKQKTEVEMEIGDAILEEIKNELVTEMIDFLEPTTCRTKNLFSDLITTSSMSSHL</sequence>
<gene>
    <name evidence="1" type="ORF">CFP56_032351</name>
</gene>
<dbReference type="AlphaFoldDB" id="A0AAW0JGZ1"/>
<evidence type="ECO:0000313" key="2">
    <source>
        <dbReference type="Proteomes" id="UP000237347"/>
    </source>
</evidence>
<name>A0AAW0JGZ1_QUESU</name>
<dbReference type="EMBL" id="PKMF04000550">
    <property type="protein sequence ID" value="KAK7826219.1"/>
    <property type="molecule type" value="Genomic_DNA"/>
</dbReference>
<accession>A0AAW0JGZ1</accession>
<organism evidence="1 2">
    <name type="scientific">Quercus suber</name>
    <name type="common">Cork oak</name>
    <dbReference type="NCBI Taxonomy" id="58331"/>
    <lineage>
        <taxon>Eukaryota</taxon>
        <taxon>Viridiplantae</taxon>
        <taxon>Streptophyta</taxon>
        <taxon>Embryophyta</taxon>
        <taxon>Tracheophyta</taxon>
        <taxon>Spermatophyta</taxon>
        <taxon>Magnoliopsida</taxon>
        <taxon>eudicotyledons</taxon>
        <taxon>Gunneridae</taxon>
        <taxon>Pentapetalae</taxon>
        <taxon>rosids</taxon>
        <taxon>fabids</taxon>
        <taxon>Fagales</taxon>
        <taxon>Fagaceae</taxon>
        <taxon>Quercus</taxon>
    </lineage>
</organism>
<dbReference type="PANTHER" id="PTHR37613:SF4">
    <property type="entry name" value="DUF4378 DOMAIN-CONTAINING PROTEIN"/>
    <property type="match status" value="1"/>
</dbReference>
<proteinExistence type="predicted"/>
<keyword evidence="2" id="KW-1185">Reference proteome</keyword>
<dbReference type="PANTHER" id="PTHR37613">
    <property type="entry name" value="DUF4378 DOMAIN PROTEIN"/>
    <property type="match status" value="1"/>
</dbReference>
<protein>
    <recommendedName>
        <fullName evidence="3">DUF4378 domain-containing protein</fullName>
    </recommendedName>
</protein>
<reference evidence="1 2" key="1">
    <citation type="journal article" date="2018" name="Sci. Data">
        <title>The draft genome sequence of cork oak.</title>
        <authorList>
            <person name="Ramos A.M."/>
            <person name="Usie A."/>
            <person name="Barbosa P."/>
            <person name="Barros P.M."/>
            <person name="Capote T."/>
            <person name="Chaves I."/>
            <person name="Simoes F."/>
            <person name="Abreu I."/>
            <person name="Carrasquinho I."/>
            <person name="Faro C."/>
            <person name="Guimaraes J.B."/>
            <person name="Mendonca D."/>
            <person name="Nobrega F."/>
            <person name="Rodrigues L."/>
            <person name="Saibo N.J.M."/>
            <person name="Varela M.C."/>
            <person name="Egas C."/>
            <person name="Matos J."/>
            <person name="Miguel C.M."/>
            <person name="Oliveira M.M."/>
            <person name="Ricardo C.P."/>
            <person name="Goncalves S."/>
        </authorList>
    </citation>
    <scope>NUCLEOTIDE SEQUENCE [LARGE SCALE GENOMIC DNA]</scope>
    <source>
        <strain evidence="2">cv. HL8</strain>
    </source>
</reference>
<comment type="caution">
    <text evidence="1">The sequence shown here is derived from an EMBL/GenBank/DDBJ whole genome shotgun (WGS) entry which is preliminary data.</text>
</comment>